<dbReference type="InterPro" id="IPR008523">
    <property type="entry name" value="DUF805"/>
</dbReference>
<dbReference type="PANTHER" id="PTHR34980:SF2">
    <property type="entry name" value="INNER MEMBRANE PROTEIN YHAH-RELATED"/>
    <property type="match status" value="1"/>
</dbReference>
<keyword evidence="1" id="KW-0472">Membrane</keyword>
<reference evidence="3" key="1">
    <citation type="journal article" date="2019" name="Int. J. Syst. Evol. Microbiol.">
        <title>The Global Catalogue of Microorganisms (GCM) 10K type strain sequencing project: providing services to taxonomists for standard genome sequencing and annotation.</title>
        <authorList>
            <consortium name="The Broad Institute Genomics Platform"/>
            <consortium name="The Broad Institute Genome Sequencing Center for Infectious Disease"/>
            <person name="Wu L."/>
            <person name="Ma J."/>
        </authorList>
    </citation>
    <scope>NUCLEOTIDE SEQUENCE [LARGE SCALE GENOMIC DNA]</scope>
    <source>
        <strain evidence="3">JCM 9687</strain>
    </source>
</reference>
<feature type="transmembrane region" description="Helical" evidence="1">
    <location>
        <begin position="68"/>
        <end position="89"/>
    </location>
</feature>
<keyword evidence="3" id="KW-1185">Reference proteome</keyword>
<evidence type="ECO:0000313" key="2">
    <source>
        <dbReference type="EMBL" id="GAA3357357.1"/>
    </source>
</evidence>
<evidence type="ECO:0000256" key="1">
    <source>
        <dbReference type="SAM" id="Phobius"/>
    </source>
</evidence>
<dbReference type="EMBL" id="BAAAYK010000038">
    <property type="protein sequence ID" value="GAA3357357.1"/>
    <property type="molecule type" value="Genomic_DNA"/>
</dbReference>
<keyword evidence="1" id="KW-0812">Transmembrane</keyword>
<dbReference type="Pfam" id="PF05656">
    <property type="entry name" value="DUF805"/>
    <property type="match status" value="1"/>
</dbReference>
<keyword evidence="1" id="KW-1133">Transmembrane helix</keyword>
<evidence type="ECO:0000313" key="3">
    <source>
        <dbReference type="Proteomes" id="UP001500483"/>
    </source>
</evidence>
<name>A0ABP6RMQ5_9PSEU</name>
<gene>
    <name evidence="2" type="ORF">GCM10020366_25060</name>
</gene>
<protein>
    <recommendedName>
        <fullName evidence="4">DUF805 domain-containing protein</fullName>
    </recommendedName>
</protein>
<dbReference type="Proteomes" id="UP001500483">
    <property type="component" value="Unassembled WGS sequence"/>
</dbReference>
<dbReference type="RefSeq" id="WP_344926403.1">
    <property type="nucleotide sequence ID" value="NZ_BAAAYK010000038.1"/>
</dbReference>
<comment type="caution">
    <text evidence="2">The sequence shown here is derived from an EMBL/GenBank/DDBJ whole genome shotgun (WGS) entry which is preliminary data.</text>
</comment>
<sequence>MAADPGDVEPAPRPPQPRVTSAAAVRGAFRKSFQARGRASRSEFWLFALFYGAMTGTPLILLGAAPDLVWQGILAFAAIAYGGLIPFVAAGIRRLHDTGRSGLWCLLLPTCLFFVVLILWTEPSQPHANQHGP</sequence>
<feature type="transmembrane region" description="Helical" evidence="1">
    <location>
        <begin position="44"/>
        <end position="62"/>
    </location>
</feature>
<dbReference type="PANTHER" id="PTHR34980">
    <property type="entry name" value="INNER MEMBRANE PROTEIN-RELATED-RELATED"/>
    <property type="match status" value="1"/>
</dbReference>
<organism evidence="2 3">
    <name type="scientific">Saccharopolyspora gregorii</name>
    <dbReference type="NCBI Taxonomy" id="33914"/>
    <lineage>
        <taxon>Bacteria</taxon>
        <taxon>Bacillati</taxon>
        <taxon>Actinomycetota</taxon>
        <taxon>Actinomycetes</taxon>
        <taxon>Pseudonocardiales</taxon>
        <taxon>Pseudonocardiaceae</taxon>
        <taxon>Saccharopolyspora</taxon>
    </lineage>
</organism>
<proteinExistence type="predicted"/>
<feature type="transmembrane region" description="Helical" evidence="1">
    <location>
        <begin position="101"/>
        <end position="120"/>
    </location>
</feature>
<evidence type="ECO:0008006" key="4">
    <source>
        <dbReference type="Google" id="ProtNLM"/>
    </source>
</evidence>
<accession>A0ABP6RMQ5</accession>